<protein>
    <submittedName>
        <fullName evidence="2">Uncharacterized protein</fullName>
    </submittedName>
</protein>
<proteinExistence type="predicted"/>
<keyword evidence="3" id="KW-1185">Reference proteome</keyword>
<feature type="region of interest" description="Disordered" evidence="1">
    <location>
        <begin position="46"/>
        <end position="71"/>
    </location>
</feature>
<sequence length="71" mass="7465">MKASESGDEVKVTVTSTSRPGDICIMIAKQFQETVQLDEPLGDRAVVGSDGKGVPLAKEGARLPAPPTRAR</sequence>
<dbReference type="AlphaFoldDB" id="S4NCP1"/>
<evidence type="ECO:0000313" key="3">
    <source>
        <dbReference type="Proteomes" id="UP000015001"/>
    </source>
</evidence>
<gene>
    <name evidence="2" type="ORF">STAFG_7014</name>
</gene>
<dbReference type="HOGENOM" id="CLU_2738132_0_0_11"/>
<dbReference type="Proteomes" id="UP000015001">
    <property type="component" value="Unassembled WGS sequence"/>
</dbReference>
<accession>S4NCP1</accession>
<comment type="caution">
    <text evidence="2">The sequence shown here is derived from an EMBL/GenBank/DDBJ whole genome shotgun (WGS) entry which is preliminary data.</text>
</comment>
<evidence type="ECO:0000256" key="1">
    <source>
        <dbReference type="SAM" id="MobiDB-lite"/>
    </source>
</evidence>
<organism evidence="2 3">
    <name type="scientific">Streptomyces afghaniensis 772</name>
    <dbReference type="NCBI Taxonomy" id="1283301"/>
    <lineage>
        <taxon>Bacteria</taxon>
        <taxon>Bacillati</taxon>
        <taxon>Actinomycetota</taxon>
        <taxon>Actinomycetes</taxon>
        <taxon>Kitasatosporales</taxon>
        <taxon>Streptomycetaceae</taxon>
        <taxon>Streptomyces</taxon>
    </lineage>
</organism>
<dbReference type="PATRIC" id="fig|1283301.3.peg.6963"/>
<name>S4NCP1_9ACTN</name>
<reference evidence="2 3" key="1">
    <citation type="submission" date="2013-02" db="EMBL/GenBank/DDBJ databases">
        <title>Draft Genome Sequence of Streptomyces afghaniensis, Which Produces Compounds of the Julimycin B-Complex.</title>
        <authorList>
            <person name="Gruening B.A."/>
            <person name="Praeg A."/>
            <person name="Erxleben A."/>
            <person name="Guenther S."/>
            <person name="Fiedler H.-P."/>
            <person name="Goodfellow M."/>
            <person name="Mueller M."/>
        </authorList>
    </citation>
    <scope>NUCLEOTIDE SEQUENCE [LARGE SCALE GENOMIC DNA]</scope>
    <source>
        <strain evidence="2 3">772</strain>
    </source>
</reference>
<evidence type="ECO:0000313" key="2">
    <source>
        <dbReference type="EMBL" id="EPJ35939.1"/>
    </source>
</evidence>
<dbReference type="EMBL" id="AOPY01001598">
    <property type="protein sequence ID" value="EPJ35939.1"/>
    <property type="molecule type" value="Genomic_DNA"/>
</dbReference>